<keyword evidence="1" id="KW-0812">Transmembrane</keyword>
<dbReference type="InterPro" id="IPR054636">
    <property type="entry name" value="CydP"/>
</dbReference>
<evidence type="ECO:0000313" key="2">
    <source>
        <dbReference type="EMBL" id="OIQ73873.1"/>
    </source>
</evidence>
<gene>
    <name evidence="2" type="ORF">GALL_444870</name>
</gene>
<evidence type="ECO:0000256" key="1">
    <source>
        <dbReference type="SAM" id="Phobius"/>
    </source>
</evidence>
<feature type="transmembrane region" description="Helical" evidence="1">
    <location>
        <begin position="7"/>
        <end position="25"/>
    </location>
</feature>
<sequence>MNIRKEITLALIVKIVLLYVVWNTWFDHAMTDGQAASGVERVILNR</sequence>
<proteinExistence type="predicted"/>
<comment type="caution">
    <text evidence="2">The sequence shown here is derived from an EMBL/GenBank/DDBJ whole genome shotgun (WGS) entry which is preliminary data.</text>
</comment>
<keyword evidence="1" id="KW-1133">Transmembrane helix</keyword>
<dbReference type="NCBIfam" id="NF045611">
    <property type="entry name" value="small_CydP"/>
    <property type="match status" value="1"/>
</dbReference>
<protein>
    <submittedName>
        <fullName evidence="2">Uncharacterized protein</fullName>
    </submittedName>
</protein>
<dbReference type="AlphaFoldDB" id="A0A1J5PQU0"/>
<dbReference type="EMBL" id="MLJW01002707">
    <property type="protein sequence ID" value="OIQ73873.1"/>
    <property type="molecule type" value="Genomic_DNA"/>
</dbReference>
<organism evidence="2">
    <name type="scientific">mine drainage metagenome</name>
    <dbReference type="NCBI Taxonomy" id="410659"/>
    <lineage>
        <taxon>unclassified sequences</taxon>
        <taxon>metagenomes</taxon>
        <taxon>ecological metagenomes</taxon>
    </lineage>
</organism>
<name>A0A1J5PQU0_9ZZZZ</name>
<keyword evidence="1" id="KW-0472">Membrane</keyword>
<accession>A0A1J5PQU0</accession>
<reference evidence="2" key="1">
    <citation type="submission" date="2016-10" db="EMBL/GenBank/DDBJ databases">
        <title>Sequence of Gallionella enrichment culture.</title>
        <authorList>
            <person name="Poehlein A."/>
            <person name="Muehling M."/>
            <person name="Daniel R."/>
        </authorList>
    </citation>
    <scope>NUCLEOTIDE SEQUENCE</scope>
</reference>